<feature type="transmembrane region" description="Helical" evidence="6">
    <location>
        <begin position="95"/>
        <end position="115"/>
    </location>
</feature>
<dbReference type="AlphaFoldDB" id="A0A9D1UBC7"/>
<sequence length="703" mass="77551">MLAIYKRELKSYFRSFIGLLFIAVTLFFLGLYFTVYNLLNGYPYFAYSVSSVIFLFMLSVPILTMRILAEEKRSKTDQLILTAPVSVGAVVMGKFLALVTIFLIPTLIACVYPLIMANFGSVPMGEAYLSILAFFLFGTASIAVGVFISSLTESQVIAAVLSFAVLFLGYMMPSICSIISSTGNLLTRLLGCFDMYTPFANLLEGTLNIGSIVYFVSLTALVLFLTVQSIQKRRYSVSVKNLSFSAYSTGMIALAIAVVAAANLVIGEMPSSWTAIDLTSEKLYSLTDQTKEFVNNMQEDVTIYVIVNEDNQDTTLGQTLQRYDDLSDHITVEYVDPTVNPRFHTQYTDSTISINSLIVVSDKRNRVIDYSDIYESSFDYSTYTSTTTGYDGEGQITSALDYVLSDDLPKVYLTEGHGEYSLSSSFTDALTKENVEYETINLMDYDTVPEDTACLIINGPQSDLSADDADKVTSYLESGGKVILITGYTGSEMPNRDALLEYMGMSIADGLVVEQDQNYYYRSPYYLLPDVSADTYTSGIYGNYYIFAPYSQGILIADEEAEGMTYTTFLSTSESAYSKVDITNMENFEKSEGDIDGPFGVGVEAVKALEEGEATMVVYSCDQLFTDDANVMVSGANQMMFVNTVGGFVDHEVSVSIPVKSYQVSYLTVNQSDAVLIGLVTTIVLPVGCLAAGFVIWFRRRKR</sequence>
<keyword evidence="4 6" id="KW-1133">Transmembrane helix</keyword>
<evidence type="ECO:0000313" key="11">
    <source>
        <dbReference type="Proteomes" id="UP000824265"/>
    </source>
</evidence>
<accession>A0A9D1UBC7</accession>
<evidence type="ECO:0000259" key="7">
    <source>
        <dbReference type="Pfam" id="PF09822"/>
    </source>
</evidence>
<dbReference type="PANTHER" id="PTHR30294">
    <property type="entry name" value="MEMBRANE COMPONENT OF ABC TRANSPORTER YHHJ-RELATED"/>
    <property type="match status" value="1"/>
</dbReference>
<dbReference type="InterPro" id="IPR019196">
    <property type="entry name" value="ABC_transp_unknown"/>
</dbReference>
<feature type="transmembrane region" description="Helical" evidence="6">
    <location>
        <begin position="127"/>
        <end position="149"/>
    </location>
</feature>
<feature type="transmembrane region" description="Helical" evidence="6">
    <location>
        <begin position="12"/>
        <end position="33"/>
    </location>
</feature>
<dbReference type="Pfam" id="PF12698">
    <property type="entry name" value="ABC2_membrane_3"/>
    <property type="match status" value="1"/>
</dbReference>
<evidence type="ECO:0000313" key="10">
    <source>
        <dbReference type="EMBL" id="HIW81629.1"/>
    </source>
</evidence>
<feature type="domain" description="DUF7088" evidence="9">
    <location>
        <begin position="281"/>
        <end position="362"/>
    </location>
</feature>
<evidence type="ECO:0000256" key="6">
    <source>
        <dbReference type="SAM" id="Phobius"/>
    </source>
</evidence>
<dbReference type="SUPFAM" id="SSF52317">
    <property type="entry name" value="Class I glutamine amidotransferase-like"/>
    <property type="match status" value="1"/>
</dbReference>
<protein>
    <submittedName>
        <fullName evidence="10">Gldg family protein</fullName>
    </submittedName>
</protein>
<feature type="domain" description="ABC-type uncharacterised transport system" evidence="7">
    <location>
        <begin position="409"/>
        <end position="577"/>
    </location>
</feature>
<dbReference type="InterPro" id="IPR029062">
    <property type="entry name" value="Class_I_gatase-like"/>
</dbReference>
<feature type="transmembrane region" description="Helical" evidence="6">
    <location>
        <begin position="156"/>
        <end position="180"/>
    </location>
</feature>
<feature type="domain" description="ABC-2 type transporter transmembrane" evidence="8">
    <location>
        <begin position="36"/>
        <end position="225"/>
    </location>
</feature>
<keyword evidence="2" id="KW-1003">Cell membrane</keyword>
<evidence type="ECO:0000256" key="4">
    <source>
        <dbReference type="ARBA" id="ARBA00022989"/>
    </source>
</evidence>
<dbReference type="PANTHER" id="PTHR30294:SF29">
    <property type="entry name" value="MULTIDRUG ABC TRANSPORTER PERMEASE YBHS-RELATED"/>
    <property type="match status" value="1"/>
</dbReference>
<dbReference type="Proteomes" id="UP000824265">
    <property type="component" value="Unassembled WGS sequence"/>
</dbReference>
<keyword evidence="3 6" id="KW-0812">Transmembrane</keyword>
<evidence type="ECO:0000256" key="1">
    <source>
        <dbReference type="ARBA" id="ARBA00004651"/>
    </source>
</evidence>
<comment type="caution">
    <text evidence="10">The sequence shown here is derived from an EMBL/GenBank/DDBJ whole genome shotgun (WGS) entry which is preliminary data.</text>
</comment>
<dbReference type="Pfam" id="PF09822">
    <property type="entry name" value="ABC_transp_aux"/>
    <property type="match status" value="1"/>
</dbReference>
<evidence type="ECO:0000256" key="2">
    <source>
        <dbReference type="ARBA" id="ARBA00022475"/>
    </source>
</evidence>
<gene>
    <name evidence="10" type="ORF">H9742_08960</name>
</gene>
<proteinExistence type="predicted"/>
<feature type="transmembrane region" description="Helical" evidence="6">
    <location>
        <begin position="674"/>
        <end position="698"/>
    </location>
</feature>
<feature type="transmembrane region" description="Helical" evidence="6">
    <location>
        <begin position="246"/>
        <end position="266"/>
    </location>
</feature>
<evidence type="ECO:0000256" key="3">
    <source>
        <dbReference type="ARBA" id="ARBA00022692"/>
    </source>
</evidence>
<evidence type="ECO:0000259" key="9">
    <source>
        <dbReference type="Pfam" id="PF23357"/>
    </source>
</evidence>
<dbReference type="EMBL" id="DXGH01000049">
    <property type="protein sequence ID" value="HIW81629.1"/>
    <property type="molecule type" value="Genomic_DNA"/>
</dbReference>
<keyword evidence="5 6" id="KW-0472">Membrane</keyword>
<evidence type="ECO:0000256" key="5">
    <source>
        <dbReference type="ARBA" id="ARBA00023136"/>
    </source>
</evidence>
<dbReference type="InterPro" id="IPR013525">
    <property type="entry name" value="ABC2_TM"/>
</dbReference>
<reference evidence="10" key="2">
    <citation type="submission" date="2021-04" db="EMBL/GenBank/DDBJ databases">
        <authorList>
            <person name="Gilroy R."/>
        </authorList>
    </citation>
    <scope>NUCLEOTIDE SEQUENCE</scope>
    <source>
        <strain evidence="10">CHK195-6426</strain>
    </source>
</reference>
<organism evidence="10 11">
    <name type="scientific">Candidatus Acetatifactor stercoripullorum</name>
    <dbReference type="NCBI Taxonomy" id="2838414"/>
    <lineage>
        <taxon>Bacteria</taxon>
        <taxon>Bacillati</taxon>
        <taxon>Bacillota</taxon>
        <taxon>Clostridia</taxon>
        <taxon>Lachnospirales</taxon>
        <taxon>Lachnospiraceae</taxon>
        <taxon>Acetatifactor</taxon>
    </lineage>
</organism>
<evidence type="ECO:0000259" key="8">
    <source>
        <dbReference type="Pfam" id="PF12698"/>
    </source>
</evidence>
<name>A0A9D1UBC7_9FIRM</name>
<comment type="subcellular location">
    <subcellularLocation>
        <location evidence="1">Cell membrane</location>
        <topology evidence="1">Multi-pass membrane protein</topology>
    </subcellularLocation>
</comment>
<dbReference type="InterPro" id="IPR055396">
    <property type="entry name" value="DUF7088"/>
</dbReference>
<feature type="transmembrane region" description="Helical" evidence="6">
    <location>
        <begin position="45"/>
        <end position="69"/>
    </location>
</feature>
<dbReference type="GO" id="GO:0140359">
    <property type="term" value="F:ABC-type transporter activity"/>
    <property type="evidence" value="ECO:0007669"/>
    <property type="project" value="InterPro"/>
</dbReference>
<dbReference type="GO" id="GO:0005886">
    <property type="term" value="C:plasma membrane"/>
    <property type="evidence" value="ECO:0007669"/>
    <property type="project" value="UniProtKB-SubCell"/>
</dbReference>
<dbReference type="Pfam" id="PF23357">
    <property type="entry name" value="DUF7088"/>
    <property type="match status" value="1"/>
</dbReference>
<feature type="transmembrane region" description="Helical" evidence="6">
    <location>
        <begin position="205"/>
        <end position="225"/>
    </location>
</feature>
<reference evidence="10" key="1">
    <citation type="journal article" date="2021" name="PeerJ">
        <title>Extensive microbial diversity within the chicken gut microbiome revealed by metagenomics and culture.</title>
        <authorList>
            <person name="Gilroy R."/>
            <person name="Ravi A."/>
            <person name="Getino M."/>
            <person name="Pursley I."/>
            <person name="Horton D.L."/>
            <person name="Alikhan N.F."/>
            <person name="Baker D."/>
            <person name="Gharbi K."/>
            <person name="Hall N."/>
            <person name="Watson M."/>
            <person name="Adriaenssens E.M."/>
            <person name="Foster-Nyarko E."/>
            <person name="Jarju S."/>
            <person name="Secka A."/>
            <person name="Antonio M."/>
            <person name="Oren A."/>
            <person name="Chaudhuri R.R."/>
            <person name="La Ragione R."/>
            <person name="Hildebrand F."/>
            <person name="Pallen M.J."/>
        </authorList>
    </citation>
    <scope>NUCLEOTIDE SEQUENCE</scope>
    <source>
        <strain evidence="10">CHK195-6426</strain>
    </source>
</reference>
<dbReference type="InterPro" id="IPR051449">
    <property type="entry name" value="ABC-2_transporter_component"/>
</dbReference>